<proteinExistence type="predicted"/>
<evidence type="ECO:0000313" key="1">
    <source>
        <dbReference type="EMBL" id="CBG40455.1"/>
    </source>
</evidence>
<dbReference type="Proteomes" id="UP000001522">
    <property type="component" value="Chromosome"/>
</dbReference>
<accession>D3UIY0</accession>
<dbReference type="STRING" id="679897.HMU12000"/>
<evidence type="ECO:0000313" key="2">
    <source>
        <dbReference type="Proteomes" id="UP000001522"/>
    </source>
</evidence>
<reference evidence="1 2" key="1">
    <citation type="journal article" date="2010" name="BMC Genomics">
        <title>Comparative genomics and proteomics of Helicobacter mustelae, an ulcerogenic and carcinogenic gastric pathogen.</title>
        <authorList>
            <person name="O'Toole P.W."/>
            <person name="Snelling W.J."/>
            <person name="Canchaya C."/>
            <person name="Forde B.M."/>
            <person name="Hardie K.R."/>
            <person name="Josenhans C."/>
            <person name="Graham R.L.J."/>
            <person name="McMullan G."/>
            <person name="Parkhill J."/>
            <person name="Belda E."/>
            <person name="Bentley S.D."/>
        </authorList>
    </citation>
    <scope>NUCLEOTIDE SEQUENCE [LARGE SCALE GENOMIC DNA]</scope>
    <source>
        <strain evidence="2">ATCC 43772 / LMG 18044 / NCTC 12198 / 12198</strain>
    </source>
</reference>
<dbReference type="eggNOG" id="COG0456">
    <property type="taxonomic scope" value="Bacteria"/>
</dbReference>
<sequence>MANIEYKLFGDINLQDTFFDSLRQDYQGFNVGMRRKPCKVKKPIFCTKKMSWFVFCISKRKTPIDNTGITHRLWIQLKLGYFYQSTIKTILYKSRQYPKIIKMTYNVSFKKRVVLGTLRMILGIKPNYWGFVSLNDDEFQQTLKAGEVNESIIIH</sequence>
<organism evidence="1 2">
    <name type="scientific">Helicobacter mustelae (strain ATCC 43772 / CCUG 25715 / CIP 103759 / LMG 18044 / NCTC 12198 / R85-136P)</name>
    <name type="common">Campylobacter mustelae</name>
    <dbReference type="NCBI Taxonomy" id="679897"/>
    <lineage>
        <taxon>Bacteria</taxon>
        <taxon>Pseudomonadati</taxon>
        <taxon>Campylobacterota</taxon>
        <taxon>Epsilonproteobacteria</taxon>
        <taxon>Campylobacterales</taxon>
        <taxon>Helicobacteraceae</taxon>
        <taxon>Helicobacter</taxon>
    </lineage>
</organism>
<protein>
    <submittedName>
        <fullName evidence="1">Uncharacterized protein</fullName>
    </submittedName>
</protein>
<keyword evidence="2" id="KW-1185">Reference proteome</keyword>
<dbReference type="HOGENOM" id="CLU_2422900_0_0_7"/>
<gene>
    <name evidence="1" type="ordered locus">HMU12000</name>
</gene>
<name>D3UIY0_HELM1</name>
<dbReference type="KEGG" id="hms:HMU12000"/>
<dbReference type="EMBL" id="FN555004">
    <property type="protein sequence ID" value="CBG40455.1"/>
    <property type="molecule type" value="Genomic_DNA"/>
</dbReference>
<dbReference type="AlphaFoldDB" id="D3UIY0"/>